<sequence length="122" mass="13322">MSHADTTSAERRIDNIEFNVADIARSKQFYGQVFGWSFTDYGPAYTEFDDGRLKGGFVADEAVTPSGGALVIVYCVDLADAQQRILAAGGEIVQAVFAFPGGRRFHFRDLDGYVLAVWSDAS</sequence>
<accession>A0A1W1H2M4</accession>
<proteinExistence type="predicted"/>
<dbReference type="Proteomes" id="UP000191133">
    <property type="component" value="Unassembled WGS sequence"/>
</dbReference>
<dbReference type="InterPro" id="IPR029068">
    <property type="entry name" value="Glyas_Bleomycin-R_OHBP_Dase"/>
</dbReference>
<dbReference type="PANTHER" id="PTHR33993:SF1">
    <property type="entry name" value="GLYOXALASE FAMILY PROTEIN"/>
    <property type="match status" value="1"/>
</dbReference>
<protein>
    <recommendedName>
        <fullName evidence="1">VOC domain-containing protein</fullName>
    </recommendedName>
</protein>
<name>A0A1W1H2M4_9GAMM</name>
<dbReference type="InterPro" id="IPR052164">
    <property type="entry name" value="Anthracycline_SecMetBiosynth"/>
</dbReference>
<dbReference type="RefSeq" id="WP_059063170.1">
    <property type="nucleotide sequence ID" value="NZ_CP079106.1"/>
</dbReference>
<feature type="domain" description="VOC" evidence="1">
    <location>
        <begin position="12"/>
        <end position="120"/>
    </location>
</feature>
<dbReference type="InterPro" id="IPR037523">
    <property type="entry name" value="VOC_core"/>
</dbReference>
<evidence type="ECO:0000313" key="3">
    <source>
        <dbReference type="Proteomes" id="UP000191133"/>
    </source>
</evidence>
<dbReference type="PANTHER" id="PTHR33993">
    <property type="entry name" value="GLYOXALASE-RELATED"/>
    <property type="match status" value="1"/>
</dbReference>
<dbReference type="Gene3D" id="3.10.180.10">
    <property type="entry name" value="2,3-Dihydroxybiphenyl 1,2-Dioxygenase, domain 1"/>
    <property type="match status" value="1"/>
</dbReference>
<dbReference type="SUPFAM" id="SSF54593">
    <property type="entry name" value="Glyoxalase/Bleomycin resistance protein/Dihydroxybiphenyl dioxygenase"/>
    <property type="match status" value="1"/>
</dbReference>
<dbReference type="PROSITE" id="PS51819">
    <property type="entry name" value="VOC"/>
    <property type="match status" value="1"/>
</dbReference>
<gene>
    <name evidence="2" type="ORF">SAMN04488690_3603</name>
</gene>
<organism evidence="2 3">
    <name type="scientific">Stenotrophomonas indicatrix</name>
    <dbReference type="NCBI Taxonomy" id="2045451"/>
    <lineage>
        <taxon>Bacteria</taxon>
        <taxon>Pseudomonadati</taxon>
        <taxon>Pseudomonadota</taxon>
        <taxon>Gammaproteobacteria</taxon>
        <taxon>Lysobacterales</taxon>
        <taxon>Lysobacteraceae</taxon>
        <taxon>Stenotrophomonas</taxon>
    </lineage>
</organism>
<dbReference type="CDD" id="cd07247">
    <property type="entry name" value="SgaA_N_like"/>
    <property type="match status" value="1"/>
</dbReference>
<evidence type="ECO:0000313" key="2">
    <source>
        <dbReference type="EMBL" id="SLM25849.1"/>
    </source>
</evidence>
<dbReference type="Pfam" id="PF00903">
    <property type="entry name" value="Glyoxalase"/>
    <property type="match status" value="1"/>
</dbReference>
<dbReference type="AlphaFoldDB" id="A0A1W1H2M4"/>
<reference evidence="3" key="1">
    <citation type="submission" date="2016-10" db="EMBL/GenBank/DDBJ databases">
        <authorList>
            <person name="Varghese N."/>
        </authorList>
    </citation>
    <scope>NUCLEOTIDE SEQUENCE [LARGE SCALE GENOMIC DNA]</scope>
    <source>
        <strain evidence="3">92MFCol6.1</strain>
    </source>
</reference>
<evidence type="ECO:0000259" key="1">
    <source>
        <dbReference type="PROSITE" id="PS51819"/>
    </source>
</evidence>
<dbReference type="InterPro" id="IPR004360">
    <property type="entry name" value="Glyas_Fos-R_dOase_dom"/>
</dbReference>
<dbReference type="EMBL" id="FWEU01000005">
    <property type="protein sequence ID" value="SLM25849.1"/>
    <property type="molecule type" value="Genomic_DNA"/>
</dbReference>